<evidence type="ECO:0000313" key="3">
    <source>
        <dbReference type="Proteomes" id="UP001190700"/>
    </source>
</evidence>
<dbReference type="PANTHER" id="PTHR34875:SF6">
    <property type="entry name" value="UPF0237 PROTEIN MJ1558"/>
    <property type="match status" value="1"/>
</dbReference>
<keyword evidence="3" id="KW-1185">Reference proteome</keyword>
<name>A0AAE0GSZ0_9CHLO</name>
<evidence type="ECO:0008006" key="4">
    <source>
        <dbReference type="Google" id="ProtNLM"/>
    </source>
</evidence>
<evidence type="ECO:0000313" key="2">
    <source>
        <dbReference type="EMBL" id="KAK3283587.1"/>
    </source>
</evidence>
<feature type="region of interest" description="Disordered" evidence="1">
    <location>
        <begin position="1"/>
        <end position="20"/>
    </location>
</feature>
<evidence type="ECO:0000256" key="1">
    <source>
        <dbReference type="SAM" id="MobiDB-lite"/>
    </source>
</evidence>
<organism evidence="2 3">
    <name type="scientific">Cymbomonas tetramitiformis</name>
    <dbReference type="NCBI Taxonomy" id="36881"/>
    <lineage>
        <taxon>Eukaryota</taxon>
        <taxon>Viridiplantae</taxon>
        <taxon>Chlorophyta</taxon>
        <taxon>Pyramimonadophyceae</taxon>
        <taxon>Pyramimonadales</taxon>
        <taxon>Pyramimonadaceae</taxon>
        <taxon>Cymbomonas</taxon>
    </lineage>
</organism>
<dbReference type="InterPro" id="IPR050990">
    <property type="entry name" value="UPF0237/GcvR_regulator"/>
</dbReference>
<proteinExistence type="predicted"/>
<gene>
    <name evidence="2" type="ORF">CYMTET_8724</name>
</gene>
<dbReference type="Proteomes" id="UP001190700">
    <property type="component" value="Unassembled WGS sequence"/>
</dbReference>
<dbReference type="Gene3D" id="3.30.70.260">
    <property type="match status" value="2"/>
</dbReference>
<dbReference type="PANTHER" id="PTHR34875">
    <property type="entry name" value="UPF0237 PROTEIN MJ1558"/>
    <property type="match status" value="1"/>
</dbReference>
<dbReference type="AlphaFoldDB" id="A0AAE0GSZ0"/>
<dbReference type="EMBL" id="LGRX02002709">
    <property type="protein sequence ID" value="KAK3283587.1"/>
    <property type="molecule type" value="Genomic_DNA"/>
</dbReference>
<comment type="caution">
    <text evidence="2">The sequence shown here is derived from an EMBL/GenBank/DDBJ whole genome shotgun (WGS) entry which is preliminary data.</text>
</comment>
<sequence length="217" mass="24027">MCGRTVGAAPTSRCSYSTHAGEDAPLSHGRMLILTAIGTNRPGLFNDLLDICTQEVGANLEATRTVVLAGKACMILTFSFSSAHSRSKEEEVNRTLEAFTDAKIITEWISRDEVHDFKELNMARRVMRVVMHTPDASNLVLNLTSCLGALNIDVTSLTSDVEDLEFSRLQMFMLDAIIVLPAKLSMADLVHSLNKFKQEMNVQKLELKQYDSNSITD</sequence>
<protein>
    <recommendedName>
        <fullName evidence="4">ACT domain-containing protein</fullName>
    </recommendedName>
</protein>
<reference evidence="2 3" key="1">
    <citation type="journal article" date="2015" name="Genome Biol. Evol.">
        <title>Comparative Genomics of a Bacterivorous Green Alga Reveals Evolutionary Causalities and Consequences of Phago-Mixotrophic Mode of Nutrition.</title>
        <authorList>
            <person name="Burns J.A."/>
            <person name="Paasch A."/>
            <person name="Narechania A."/>
            <person name="Kim E."/>
        </authorList>
    </citation>
    <scope>NUCLEOTIDE SEQUENCE [LARGE SCALE GENOMIC DNA]</scope>
    <source>
        <strain evidence="2 3">PLY_AMNH</strain>
    </source>
</reference>
<dbReference type="Pfam" id="PF13740">
    <property type="entry name" value="ACT_6"/>
    <property type="match status" value="1"/>
</dbReference>
<accession>A0AAE0GSZ0</accession>